<sequence length="283" mass="31670">MKKSLVAVLCLSASSAMAADVAETTKVEKKNGYSYFTVGLESVTYQEKFSDKGETFQSDATALSPVLNTGSLTVVNDMFDFSIDALATFSPSSVNEEWSNSQGVYQRNKFEYIKASTNVLIHYKVTPEWRVIAGPSMTYQTYKRYQNQSENAIYHGTWEESSTDIFLDAGIAYDSGSLHADSPWHSYFRVVAGVPMWSQTTNTAIDGMTFNDFGFRTSIDGGISYRLMKGLHLGWFVMAGYEKRFEEGPNFWRYDDNGGKQMATLPEATTVSFSTGLQVLWNM</sequence>
<feature type="signal peptide" evidence="1">
    <location>
        <begin position="1"/>
        <end position="18"/>
    </location>
</feature>
<gene>
    <name evidence="2" type="ORF">Q4568_11895</name>
</gene>
<feature type="chain" id="PRO_5043431899" description="Outer membrane protein beta-barrel domain-containing protein" evidence="1">
    <location>
        <begin position="19"/>
        <end position="283"/>
    </location>
</feature>
<dbReference type="Proteomes" id="UP001170624">
    <property type="component" value="Unassembled WGS sequence"/>
</dbReference>
<reference evidence="2" key="1">
    <citation type="submission" date="2023-07" db="EMBL/GenBank/DDBJ databases">
        <title>Genome content predicts the carbon catabolic preferences of heterotrophic bacteria.</title>
        <authorList>
            <person name="Gralka M."/>
        </authorList>
    </citation>
    <scope>NUCLEOTIDE SEQUENCE</scope>
    <source>
        <strain evidence="2">G2M05</strain>
    </source>
</reference>
<evidence type="ECO:0000313" key="2">
    <source>
        <dbReference type="EMBL" id="MDO6543241.1"/>
    </source>
</evidence>
<organism evidence="2 3">
    <name type="scientific">Photobacterium sanguinicancri</name>
    <dbReference type="NCBI Taxonomy" id="875932"/>
    <lineage>
        <taxon>Bacteria</taxon>
        <taxon>Pseudomonadati</taxon>
        <taxon>Pseudomonadota</taxon>
        <taxon>Gammaproteobacteria</taxon>
        <taxon>Vibrionales</taxon>
        <taxon>Vibrionaceae</taxon>
        <taxon>Photobacterium</taxon>
    </lineage>
</organism>
<accession>A0AAW7Y4L9</accession>
<dbReference type="RefSeq" id="WP_261857626.1">
    <property type="nucleotide sequence ID" value="NZ_AP024850.1"/>
</dbReference>
<name>A0AAW7Y4L9_9GAMM</name>
<proteinExistence type="predicted"/>
<evidence type="ECO:0000313" key="3">
    <source>
        <dbReference type="Proteomes" id="UP001170624"/>
    </source>
</evidence>
<comment type="caution">
    <text evidence="2">The sequence shown here is derived from an EMBL/GenBank/DDBJ whole genome shotgun (WGS) entry which is preliminary data.</text>
</comment>
<evidence type="ECO:0000256" key="1">
    <source>
        <dbReference type="SAM" id="SignalP"/>
    </source>
</evidence>
<keyword evidence="1" id="KW-0732">Signal</keyword>
<dbReference type="AlphaFoldDB" id="A0AAW7Y4L9"/>
<dbReference type="EMBL" id="JAUOPU010000010">
    <property type="protein sequence ID" value="MDO6543241.1"/>
    <property type="molecule type" value="Genomic_DNA"/>
</dbReference>
<evidence type="ECO:0008006" key="4">
    <source>
        <dbReference type="Google" id="ProtNLM"/>
    </source>
</evidence>
<protein>
    <recommendedName>
        <fullName evidence="4">Outer membrane protein beta-barrel domain-containing protein</fullName>
    </recommendedName>
</protein>